<name>A0ACB8N706_CITSI</name>
<keyword evidence="2" id="KW-1185">Reference proteome</keyword>
<organism evidence="1 2">
    <name type="scientific">Citrus sinensis</name>
    <name type="common">Sweet orange</name>
    <name type="synonym">Citrus aurantium var. sinensis</name>
    <dbReference type="NCBI Taxonomy" id="2711"/>
    <lineage>
        <taxon>Eukaryota</taxon>
        <taxon>Viridiplantae</taxon>
        <taxon>Streptophyta</taxon>
        <taxon>Embryophyta</taxon>
        <taxon>Tracheophyta</taxon>
        <taxon>Spermatophyta</taxon>
        <taxon>Magnoliopsida</taxon>
        <taxon>eudicotyledons</taxon>
        <taxon>Gunneridae</taxon>
        <taxon>Pentapetalae</taxon>
        <taxon>rosids</taxon>
        <taxon>malvids</taxon>
        <taxon>Sapindales</taxon>
        <taxon>Rutaceae</taxon>
        <taxon>Aurantioideae</taxon>
        <taxon>Citrus</taxon>
    </lineage>
</organism>
<dbReference type="EMBL" id="CM039171">
    <property type="protein sequence ID" value="KAH9793689.1"/>
    <property type="molecule type" value="Genomic_DNA"/>
</dbReference>
<comment type="caution">
    <text evidence="1">The sequence shown here is derived from an EMBL/GenBank/DDBJ whole genome shotgun (WGS) entry which is preliminary data.</text>
</comment>
<sequence length="1042" mass="115975">MGLFSFSFTLMHILLLLSVFQHTLAGLQPLCRDDERSALLQFRQSLTVAQCSFDDYPSAYPKVASWSQEEENSDCCLWDGIKCNKDTGHVIRLDLTSSCLHGSINSSSSLFQLVHLEWLVLSNNHFNFSEIPSEITNLSRLTALSLSNSSFYGQIPAELLELSKLESLDLSFNNFHLKLQNPSLANLADKLANLKVLHLGQVNIASTVPHALANLSSLFFLSLTDCLLQGEFPAEIFQLPKLAFLTLTYNHYLTGYLPEFQNSSVLIDLRLSHTRFSGKIPDSIENLESLDSLGIRGCSFSGKLPPSVGNLTKLNHLYLSGNDFSCELLASLGKLSSLKTLEIILRNFSGKVLDSLGNLTQLNSLTISVTNFSEQNSYSLSWILKLNQLTYLDLSGSKITGEMLCLLSNLTELTQISLAHNQLTGPIPFCFMNLNKLSTLYLHNNQLTDHIPVEVRKLTQLQFLRLAENQLEGSVPNSIFELRNLQALDLSYNNLSGTVDLNMFLLNLKSLTSLVLSSNKFSLLTGTNVSTNLPNFTVIGFRSCSISEFPYFLHNQDQLVSLDLSSNEIAGQVPQWLLNVSTKSLEYLNFSDNLLSGFGQDLFVLPWSKMNTLDLGFNKLQGPLPVPSSVSIYSYLVSNNQLTGEIPIQICSLNGLHALDLSYNNLSSMLPECLGNFSVELSALKLQAINFYGIIPQTFMNGTNLMMIDFSNNSLQGRVPKSLANCVKLKFLNLGDNQITDVFPSWLGTLPELAVLILKFNNFHGEIEEPQTGFEFPKLRIIDLSHNRFTGNLPSKHFHCWNAMKDIKASKLTYLQVELMPYNVLGFTYYGYADYSLTMSNKCIEIEYPKLSNLITAIILSDNNFVGEIPASIASLKGLRTLNLSNNNLRGYIPLTLSNLTVMESLDLSSNKLTGQIPQQLVELTSLAFFDVSHNHLKGAIPQGTQFSTFTNDWFAGNPGLCGEPLSRKCGNSEASPAEDDLPSESVLAFGWKIVLAGYASGTIIGVVLGHIFCTRKYEWLIKTFRLHPESSGRRRRHTHRM</sequence>
<reference evidence="2" key="1">
    <citation type="journal article" date="2023" name="Hortic. Res.">
        <title>A chromosome-level phased genome enabling allele-level studies in sweet orange: a case study on citrus Huanglongbing tolerance.</title>
        <authorList>
            <person name="Wu B."/>
            <person name="Yu Q."/>
            <person name="Deng Z."/>
            <person name="Duan Y."/>
            <person name="Luo F."/>
            <person name="Gmitter F. Jr."/>
        </authorList>
    </citation>
    <scope>NUCLEOTIDE SEQUENCE [LARGE SCALE GENOMIC DNA]</scope>
    <source>
        <strain evidence="2">cv. Valencia</strain>
    </source>
</reference>
<gene>
    <name evidence="1" type="ORF">KPL71_004624</name>
</gene>
<protein>
    <submittedName>
        <fullName evidence="1">Receptor-like protein 7</fullName>
    </submittedName>
</protein>
<dbReference type="Proteomes" id="UP000829398">
    <property type="component" value="Chromosome 2"/>
</dbReference>
<evidence type="ECO:0000313" key="2">
    <source>
        <dbReference type="Proteomes" id="UP000829398"/>
    </source>
</evidence>
<accession>A0ACB8N706</accession>
<evidence type="ECO:0000313" key="1">
    <source>
        <dbReference type="EMBL" id="KAH9793689.1"/>
    </source>
</evidence>
<proteinExistence type="predicted"/>